<accession>A0A4R3RJ69</accession>
<evidence type="ECO:0000313" key="1">
    <source>
        <dbReference type="EMBL" id="TCU34489.1"/>
    </source>
</evidence>
<dbReference type="AlphaFoldDB" id="A0A4R3RJ69"/>
<dbReference type="EMBL" id="SMBK01000012">
    <property type="protein sequence ID" value="TCU34489.1"/>
    <property type="molecule type" value="Genomic_DNA"/>
</dbReference>
<organism evidence="1 2">
    <name type="scientific">Rhizobium azibense</name>
    <dbReference type="NCBI Taxonomy" id="1136135"/>
    <lineage>
        <taxon>Bacteria</taxon>
        <taxon>Pseudomonadati</taxon>
        <taxon>Pseudomonadota</taxon>
        <taxon>Alphaproteobacteria</taxon>
        <taxon>Hyphomicrobiales</taxon>
        <taxon>Rhizobiaceae</taxon>
        <taxon>Rhizobium/Agrobacterium group</taxon>
        <taxon>Rhizobium</taxon>
    </lineage>
</organism>
<protein>
    <submittedName>
        <fullName evidence="1">Uncharacterized protein</fullName>
    </submittedName>
</protein>
<reference evidence="1 2" key="1">
    <citation type="submission" date="2019-03" db="EMBL/GenBank/DDBJ databases">
        <title>Genomic Encyclopedia of Type Strains, Phase IV (KMG-V): Genome sequencing to study the core and pangenomes of soil and plant-associated prokaryotes.</title>
        <authorList>
            <person name="Whitman W."/>
        </authorList>
    </citation>
    <scope>NUCLEOTIDE SEQUENCE [LARGE SCALE GENOMIC DNA]</scope>
    <source>
        <strain evidence="1 2">IE4868</strain>
    </source>
</reference>
<comment type="caution">
    <text evidence="1">The sequence shown here is derived from an EMBL/GenBank/DDBJ whole genome shotgun (WGS) entry which is preliminary data.</text>
</comment>
<name>A0A4R3RJ69_9HYPH</name>
<dbReference type="Proteomes" id="UP000295507">
    <property type="component" value="Unassembled WGS sequence"/>
</dbReference>
<sequence length="175" mass="19619">MGAPVQIGQGSTLTIYLLLFPGCLTKQLTPPVRRRLPAKNLLSRSHLINDGGRYLEKLLVLRLRSVRSGQPAAPRCLVASNESSTHMLQVSASACWRTVRHRHPWADPRPFDGNDATGKLSMRKRATHRCFALAELDWWLPNSGDGRLVRLPFALPDRHLRNISPVSSFGVYHPK</sequence>
<gene>
    <name evidence="1" type="ORF">EV129_112105</name>
</gene>
<proteinExistence type="predicted"/>
<evidence type="ECO:0000313" key="2">
    <source>
        <dbReference type="Proteomes" id="UP000295507"/>
    </source>
</evidence>